<protein>
    <submittedName>
        <fullName evidence="2">Uncharacterized protein</fullName>
    </submittedName>
</protein>
<dbReference type="PANTHER" id="PTHR21569:SF16">
    <property type="entry name" value="RIBOSOMAL PROTEIN S16"/>
    <property type="match status" value="1"/>
</dbReference>
<evidence type="ECO:0000313" key="2">
    <source>
        <dbReference type="EMBL" id="KAK3226246.1"/>
    </source>
</evidence>
<sequence length="105" mass="11565">MIFMVEIVQKSKWFSIFISNIQMSIWRSSIFASLAYQSSKSPNNMSAPVATAGPTGGTESVQCFGRKKTVVVITHCKEGCGLIKINGCHIELVEPTILRFTAYDS</sequence>
<comment type="caution">
    <text evidence="2">The sequence shown here is derived from an EMBL/GenBank/DDBJ whole genome shotgun (WGS) entry which is preliminary data.</text>
</comment>
<proteinExistence type="inferred from homology"/>
<dbReference type="Gene3D" id="3.30.230.10">
    <property type="match status" value="1"/>
</dbReference>
<dbReference type="EMBL" id="JANJYJ010000002">
    <property type="protein sequence ID" value="KAK3226246.1"/>
    <property type="molecule type" value="Genomic_DNA"/>
</dbReference>
<dbReference type="InterPro" id="IPR000754">
    <property type="entry name" value="Ribosomal_uS9"/>
</dbReference>
<dbReference type="Proteomes" id="UP001281410">
    <property type="component" value="Unassembled WGS sequence"/>
</dbReference>
<comment type="similarity">
    <text evidence="1">Belongs to the universal ribosomal protein uS9 family.</text>
</comment>
<dbReference type="PANTHER" id="PTHR21569">
    <property type="entry name" value="RIBOSOMAL PROTEIN S9"/>
    <property type="match status" value="1"/>
</dbReference>
<name>A0AAE0AXV7_9ROSI</name>
<accession>A0AAE0AXV7</accession>
<dbReference type="GO" id="GO:0006412">
    <property type="term" value="P:translation"/>
    <property type="evidence" value="ECO:0007669"/>
    <property type="project" value="InterPro"/>
</dbReference>
<organism evidence="2 3">
    <name type="scientific">Dipteronia sinensis</name>
    <dbReference type="NCBI Taxonomy" id="43782"/>
    <lineage>
        <taxon>Eukaryota</taxon>
        <taxon>Viridiplantae</taxon>
        <taxon>Streptophyta</taxon>
        <taxon>Embryophyta</taxon>
        <taxon>Tracheophyta</taxon>
        <taxon>Spermatophyta</taxon>
        <taxon>Magnoliopsida</taxon>
        <taxon>eudicotyledons</taxon>
        <taxon>Gunneridae</taxon>
        <taxon>Pentapetalae</taxon>
        <taxon>rosids</taxon>
        <taxon>malvids</taxon>
        <taxon>Sapindales</taxon>
        <taxon>Sapindaceae</taxon>
        <taxon>Hippocastanoideae</taxon>
        <taxon>Acereae</taxon>
        <taxon>Dipteronia</taxon>
    </lineage>
</organism>
<dbReference type="GO" id="GO:0000462">
    <property type="term" value="P:maturation of SSU-rRNA from tricistronic rRNA transcript (SSU-rRNA, 5.8S rRNA, LSU-rRNA)"/>
    <property type="evidence" value="ECO:0007669"/>
    <property type="project" value="TreeGrafter"/>
</dbReference>
<dbReference type="GO" id="GO:0003723">
    <property type="term" value="F:RNA binding"/>
    <property type="evidence" value="ECO:0007669"/>
    <property type="project" value="TreeGrafter"/>
</dbReference>
<dbReference type="AlphaFoldDB" id="A0AAE0AXV7"/>
<keyword evidence="3" id="KW-1185">Reference proteome</keyword>
<reference evidence="2" key="1">
    <citation type="journal article" date="2023" name="Plant J.">
        <title>Genome sequences and population genomics provide insights into the demographic history, inbreeding, and mutation load of two 'living fossil' tree species of Dipteronia.</title>
        <authorList>
            <person name="Feng Y."/>
            <person name="Comes H.P."/>
            <person name="Chen J."/>
            <person name="Zhu S."/>
            <person name="Lu R."/>
            <person name="Zhang X."/>
            <person name="Li P."/>
            <person name="Qiu J."/>
            <person name="Olsen K.M."/>
            <person name="Qiu Y."/>
        </authorList>
    </citation>
    <scope>NUCLEOTIDE SEQUENCE</scope>
    <source>
        <strain evidence="2">NBL</strain>
    </source>
</reference>
<dbReference type="GO" id="GO:0022627">
    <property type="term" value="C:cytosolic small ribosomal subunit"/>
    <property type="evidence" value="ECO:0007669"/>
    <property type="project" value="TreeGrafter"/>
</dbReference>
<dbReference type="GO" id="GO:0003735">
    <property type="term" value="F:structural constituent of ribosome"/>
    <property type="evidence" value="ECO:0007669"/>
    <property type="project" value="InterPro"/>
</dbReference>
<dbReference type="InterPro" id="IPR014721">
    <property type="entry name" value="Ribsml_uS5_D2-typ_fold_subgr"/>
</dbReference>
<evidence type="ECO:0000313" key="3">
    <source>
        <dbReference type="Proteomes" id="UP001281410"/>
    </source>
</evidence>
<gene>
    <name evidence="2" type="ORF">Dsin_006108</name>
</gene>
<evidence type="ECO:0000256" key="1">
    <source>
        <dbReference type="ARBA" id="ARBA00005251"/>
    </source>
</evidence>